<dbReference type="Gene3D" id="3.40.30.10">
    <property type="entry name" value="Glutaredoxin"/>
    <property type="match status" value="1"/>
</dbReference>
<dbReference type="EMBL" id="VLJN01000037">
    <property type="protein sequence ID" value="TWG81305.1"/>
    <property type="molecule type" value="Genomic_DNA"/>
</dbReference>
<evidence type="ECO:0000256" key="2">
    <source>
        <dbReference type="SAM" id="SignalP"/>
    </source>
</evidence>
<comment type="caution">
    <text evidence="3">The sequence shown here is derived from an EMBL/GenBank/DDBJ whole genome shotgun (WGS) entry which is preliminary data.</text>
</comment>
<protein>
    <submittedName>
        <fullName evidence="3">Uncharacterized protein</fullName>
    </submittedName>
</protein>
<dbReference type="SUPFAM" id="SSF52833">
    <property type="entry name" value="Thioredoxin-like"/>
    <property type="match status" value="1"/>
</dbReference>
<feature type="signal peptide" evidence="2">
    <location>
        <begin position="1"/>
        <end position="37"/>
    </location>
</feature>
<feature type="region of interest" description="Disordered" evidence="1">
    <location>
        <begin position="165"/>
        <end position="196"/>
    </location>
</feature>
<keyword evidence="4" id="KW-1185">Reference proteome</keyword>
<name>A0A562B7X9_9BURK</name>
<proteinExistence type="predicted"/>
<feature type="chain" id="PRO_5021922024" evidence="2">
    <location>
        <begin position="38"/>
        <end position="196"/>
    </location>
</feature>
<reference evidence="3 4" key="1">
    <citation type="submission" date="2019-07" db="EMBL/GenBank/DDBJ databases">
        <title>Genome sequencing of lignin-degrading bacterial isolates.</title>
        <authorList>
            <person name="Gladden J."/>
        </authorList>
    </citation>
    <scope>NUCLEOTIDE SEQUENCE [LARGE SCALE GENOMIC DNA]</scope>
    <source>
        <strain evidence="3 4">J11</strain>
    </source>
</reference>
<gene>
    <name evidence="3" type="ORF">L602_004200000070</name>
</gene>
<accession>A0A562B7X9</accession>
<evidence type="ECO:0000313" key="3">
    <source>
        <dbReference type="EMBL" id="TWG81305.1"/>
    </source>
</evidence>
<dbReference type="AlphaFoldDB" id="A0A562B7X9"/>
<dbReference type="PROSITE" id="PS51354">
    <property type="entry name" value="GLUTAREDOXIN_2"/>
    <property type="match status" value="1"/>
</dbReference>
<sequence>MIPTIKRAGWATRSALATLAPALVLCALAAMPAVAIAAESTLPPLRNVAAEAADAARRGEPLVVLVTLPGCRYCETVRRGYLAPQAARGELVVREVDMAAGTPLRDAAGRMTTARDWARGQGVRVAPTVLFLDGNGQSAATPLRGIQPDFYGAYLEQALDAARERVRAGQAPDNPQGQSTGMRAGSVPAGPSIASR</sequence>
<dbReference type="Proteomes" id="UP000318141">
    <property type="component" value="Unassembled WGS sequence"/>
</dbReference>
<keyword evidence="2" id="KW-0732">Signal</keyword>
<evidence type="ECO:0000313" key="4">
    <source>
        <dbReference type="Proteomes" id="UP000318141"/>
    </source>
</evidence>
<organism evidence="3 4">
    <name type="scientific">Cupriavidus gilardii J11</name>
    <dbReference type="NCBI Taxonomy" id="936133"/>
    <lineage>
        <taxon>Bacteria</taxon>
        <taxon>Pseudomonadati</taxon>
        <taxon>Pseudomonadota</taxon>
        <taxon>Betaproteobacteria</taxon>
        <taxon>Burkholderiales</taxon>
        <taxon>Burkholderiaceae</taxon>
        <taxon>Cupriavidus</taxon>
    </lineage>
</organism>
<dbReference type="InterPro" id="IPR036249">
    <property type="entry name" value="Thioredoxin-like_sf"/>
</dbReference>
<evidence type="ECO:0000256" key="1">
    <source>
        <dbReference type="SAM" id="MobiDB-lite"/>
    </source>
</evidence>